<evidence type="ECO:0000256" key="3">
    <source>
        <dbReference type="ARBA" id="ARBA00012438"/>
    </source>
</evidence>
<name>M5U365_9BACT</name>
<feature type="domain" description="Histidine kinase" evidence="8">
    <location>
        <begin position="426"/>
        <end position="637"/>
    </location>
</feature>
<dbReference type="InterPro" id="IPR004358">
    <property type="entry name" value="Sig_transdc_His_kin-like_C"/>
</dbReference>
<evidence type="ECO:0000256" key="2">
    <source>
        <dbReference type="ARBA" id="ARBA00004370"/>
    </source>
</evidence>
<protein>
    <recommendedName>
        <fullName evidence="3">histidine kinase</fullName>
        <ecNumber evidence="3">2.7.13.3</ecNumber>
    </recommendedName>
</protein>
<dbReference type="GO" id="GO:0030295">
    <property type="term" value="F:protein kinase activator activity"/>
    <property type="evidence" value="ECO:0007669"/>
    <property type="project" value="TreeGrafter"/>
</dbReference>
<keyword evidence="7" id="KW-1133">Transmembrane helix</keyword>
<comment type="caution">
    <text evidence="10">The sequence shown here is derived from an EMBL/GenBank/DDBJ whole genome shotgun (WGS) entry which is preliminary data.</text>
</comment>
<comment type="subcellular location">
    <subcellularLocation>
        <location evidence="2">Membrane</location>
    </subcellularLocation>
</comment>
<dbReference type="InterPro" id="IPR050351">
    <property type="entry name" value="BphY/WalK/GraS-like"/>
</dbReference>
<dbReference type="Pfam" id="PF02518">
    <property type="entry name" value="HATPase_c"/>
    <property type="match status" value="1"/>
</dbReference>
<dbReference type="GO" id="GO:0005524">
    <property type="term" value="F:ATP binding"/>
    <property type="evidence" value="ECO:0007669"/>
    <property type="project" value="UniProtKB-KW"/>
</dbReference>
<evidence type="ECO:0000256" key="7">
    <source>
        <dbReference type="SAM" id="Phobius"/>
    </source>
</evidence>
<dbReference type="Pfam" id="PF00512">
    <property type="entry name" value="HisKA"/>
    <property type="match status" value="1"/>
</dbReference>
<dbReference type="InterPro" id="IPR036890">
    <property type="entry name" value="HATPase_C_sf"/>
</dbReference>
<dbReference type="SMART" id="SM00388">
    <property type="entry name" value="HisKA"/>
    <property type="match status" value="1"/>
</dbReference>
<keyword evidence="7" id="KW-0472">Membrane</keyword>
<evidence type="ECO:0000256" key="4">
    <source>
        <dbReference type="ARBA" id="ARBA00022553"/>
    </source>
</evidence>
<dbReference type="AlphaFoldDB" id="M5U365"/>
<dbReference type="Proteomes" id="UP000011885">
    <property type="component" value="Unassembled WGS sequence"/>
</dbReference>
<keyword evidence="7" id="KW-0812">Transmembrane</keyword>
<dbReference type="GO" id="GO:0016020">
    <property type="term" value="C:membrane"/>
    <property type="evidence" value="ECO:0007669"/>
    <property type="project" value="UniProtKB-SubCell"/>
</dbReference>
<comment type="catalytic activity">
    <reaction evidence="1">
        <text>ATP + protein L-histidine = ADP + protein N-phospho-L-histidine.</text>
        <dbReference type="EC" id="2.7.13.3"/>
    </reaction>
</comment>
<evidence type="ECO:0000259" key="9">
    <source>
        <dbReference type="PROSITE" id="PS50885"/>
    </source>
</evidence>
<evidence type="ECO:0000256" key="6">
    <source>
        <dbReference type="ARBA" id="ARBA00022777"/>
    </source>
</evidence>
<keyword evidence="6" id="KW-0418">Kinase</keyword>
<sequence length="650" mass="72260">MHDAMERNTDNTVDFHEINIMIQTSKGSSLKRRLHIGTGLLVAICLLSNVIGWIGQEVLLSNFRSMESADQIATSVLQINQGALQLKARSENYAQTGAESQFTAAEELQSNLIHEIDVVRGTVDTDDPLHGMLDQMHDLIAAFGDQLELASAERNVRTDLLQNKLLAQEAEVDASLAAFEDALGDNDEASRALLMAVSGYATARQRMLRYFIQPSSELYEQMLDNLTQARGEIRRIELAENNDSQRTAKQRVQSALKDFQSLGVRAIQATRGYMFYVNVVMAGQISEFVHYSNEIKSLVDRRRESNRVDRQWAVTQGRMLAIASAVLAVLIAAVLAFRLTKVIFGPISSLTKTFLRLAEGETIDSIPAVDRNDEIGRMARAAEVFSRKNQQTEELLERSQTLSDELSQKATMLEESNQELDNFAYVASHDLKSPLRGLRCLAEWVQEDCEGLLSDESQKHLEQMQGRVNKMESLLDDLLSYSRVGRTEQHVEKVNVEELVRSVIDLMDLSSGIKVDMQCDVAEIETYKTPLQQVLLNLIANAIKYNDKGADGRVLVTCSPNGGMVEFSIIDNGIGVAPRFHERIFQMYQRASSLAVEGSGMGLAIVKKQVEVVGGEIRLESTEGQGSTFQFTWPSRVTTKARSASVPTSA</sequence>
<evidence type="ECO:0000313" key="11">
    <source>
        <dbReference type="Proteomes" id="UP000011885"/>
    </source>
</evidence>
<dbReference type="SUPFAM" id="SSF158472">
    <property type="entry name" value="HAMP domain-like"/>
    <property type="match status" value="1"/>
</dbReference>
<dbReference type="InterPro" id="IPR003660">
    <property type="entry name" value="HAMP_dom"/>
</dbReference>
<keyword evidence="11" id="KW-1185">Reference proteome</keyword>
<dbReference type="Gene3D" id="3.30.565.10">
    <property type="entry name" value="Histidine kinase-like ATPase, C-terminal domain"/>
    <property type="match status" value="1"/>
</dbReference>
<feature type="transmembrane region" description="Helical" evidence="7">
    <location>
        <begin position="34"/>
        <end position="55"/>
    </location>
</feature>
<dbReference type="PATRIC" id="fig|1263870.3.peg.2840"/>
<dbReference type="PANTHER" id="PTHR42878">
    <property type="entry name" value="TWO-COMPONENT HISTIDINE KINASE"/>
    <property type="match status" value="1"/>
</dbReference>
<dbReference type="GO" id="GO:0007234">
    <property type="term" value="P:osmosensory signaling via phosphorelay pathway"/>
    <property type="evidence" value="ECO:0007669"/>
    <property type="project" value="TreeGrafter"/>
</dbReference>
<dbReference type="SUPFAM" id="SSF47384">
    <property type="entry name" value="Homodimeric domain of signal transducing histidine kinase"/>
    <property type="match status" value="1"/>
</dbReference>
<dbReference type="PROSITE" id="PS50109">
    <property type="entry name" value="HIS_KIN"/>
    <property type="match status" value="1"/>
</dbReference>
<dbReference type="CDD" id="cd00082">
    <property type="entry name" value="HisKA"/>
    <property type="match status" value="1"/>
</dbReference>
<gene>
    <name evidence="10" type="ORF">RSSM_02674</name>
</gene>
<dbReference type="InterPro" id="IPR003661">
    <property type="entry name" value="HisK_dim/P_dom"/>
</dbReference>
<dbReference type="SMART" id="SM00387">
    <property type="entry name" value="HATPase_c"/>
    <property type="match status" value="1"/>
</dbReference>
<dbReference type="InterPro" id="IPR036097">
    <property type="entry name" value="HisK_dim/P_sf"/>
</dbReference>
<evidence type="ECO:0000256" key="1">
    <source>
        <dbReference type="ARBA" id="ARBA00000085"/>
    </source>
</evidence>
<dbReference type="EMBL" id="ANOH01000188">
    <property type="protein sequence ID" value="EMI55895.1"/>
    <property type="molecule type" value="Genomic_DNA"/>
</dbReference>
<dbReference type="PRINTS" id="PR00344">
    <property type="entry name" value="BCTRLSENSOR"/>
</dbReference>
<dbReference type="InterPro" id="IPR005467">
    <property type="entry name" value="His_kinase_dom"/>
</dbReference>
<dbReference type="SUPFAM" id="SSF55874">
    <property type="entry name" value="ATPase domain of HSP90 chaperone/DNA topoisomerase II/histidine kinase"/>
    <property type="match status" value="1"/>
</dbReference>
<accession>M5U365</accession>
<dbReference type="GO" id="GO:0000156">
    <property type="term" value="F:phosphorelay response regulator activity"/>
    <property type="evidence" value="ECO:0007669"/>
    <property type="project" value="TreeGrafter"/>
</dbReference>
<dbReference type="InterPro" id="IPR003594">
    <property type="entry name" value="HATPase_dom"/>
</dbReference>
<proteinExistence type="predicted"/>
<keyword evidence="10" id="KW-0067">ATP-binding</keyword>
<organism evidence="10 11">
    <name type="scientific">Rhodopirellula sallentina SM41</name>
    <dbReference type="NCBI Taxonomy" id="1263870"/>
    <lineage>
        <taxon>Bacteria</taxon>
        <taxon>Pseudomonadati</taxon>
        <taxon>Planctomycetota</taxon>
        <taxon>Planctomycetia</taxon>
        <taxon>Pirellulales</taxon>
        <taxon>Pirellulaceae</taxon>
        <taxon>Rhodopirellula</taxon>
    </lineage>
</organism>
<dbReference type="CDD" id="cd06225">
    <property type="entry name" value="HAMP"/>
    <property type="match status" value="1"/>
</dbReference>
<dbReference type="GO" id="GO:0000155">
    <property type="term" value="F:phosphorelay sensor kinase activity"/>
    <property type="evidence" value="ECO:0007669"/>
    <property type="project" value="InterPro"/>
</dbReference>
<evidence type="ECO:0000259" key="8">
    <source>
        <dbReference type="PROSITE" id="PS50109"/>
    </source>
</evidence>
<evidence type="ECO:0000313" key="10">
    <source>
        <dbReference type="EMBL" id="EMI55895.1"/>
    </source>
</evidence>
<dbReference type="Gene3D" id="6.10.340.10">
    <property type="match status" value="1"/>
</dbReference>
<keyword evidence="5" id="KW-0808">Transferase</keyword>
<dbReference type="EC" id="2.7.13.3" evidence="3"/>
<keyword evidence="4" id="KW-0597">Phosphoprotein</keyword>
<dbReference type="PANTHER" id="PTHR42878:SF15">
    <property type="entry name" value="BACTERIOPHYTOCHROME"/>
    <property type="match status" value="1"/>
</dbReference>
<dbReference type="PROSITE" id="PS50885">
    <property type="entry name" value="HAMP"/>
    <property type="match status" value="1"/>
</dbReference>
<dbReference type="Gene3D" id="1.10.287.130">
    <property type="match status" value="1"/>
</dbReference>
<feature type="domain" description="HAMP" evidence="9">
    <location>
        <begin position="341"/>
        <end position="394"/>
    </location>
</feature>
<keyword evidence="10" id="KW-0547">Nucleotide-binding</keyword>
<reference evidence="10 11" key="1">
    <citation type="journal article" date="2013" name="Mar. Genomics">
        <title>Expression of sulfatases in Rhodopirellula baltica and the diversity of sulfatases in the genus Rhodopirellula.</title>
        <authorList>
            <person name="Wegner C.E."/>
            <person name="Richter-Heitmann T."/>
            <person name="Klindworth A."/>
            <person name="Klockow C."/>
            <person name="Richter M."/>
            <person name="Achstetter T."/>
            <person name="Glockner F.O."/>
            <person name="Harder J."/>
        </authorList>
    </citation>
    <scope>NUCLEOTIDE SEQUENCE [LARGE SCALE GENOMIC DNA]</scope>
    <source>
        <strain evidence="10 11">SM41</strain>
    </source>
</reference>
<evidence type="ECO:0000256" key="5">
    <source>
        <dbReference type="ARBA" id="ARBA00022679"/>
    </source>
</evidence>